<comment type="caution">
    <text evidence="2">The sequence shown here is derived from an EMBL/GenBank/DDBJ whole genome shotgun (WGS) entry which is preliminary data.</text>
</comment>
<gene>
    <name evidence="2" type="ORF">XENOCAPTIV_023598</name>
</gene>
<evidence type="ECO:0000256" key="1">
    <source>
        <dbReference type="SAM" id="MobiDB-lite"/>
    </source>
</evidence>
<name>A0ABV0SBY6_9TELE</name>
<keyword evidence="3" id="KW-1185">Reference proteome</keyword>
<accession>A0ABV0SBY6</accession>
<reference evidence="2 3" key="1">
    <citation type="submission" date="2021-06" db="EMBL/GenBank/DDBJ databases">
        <authorList>
            <person name="Palmer J.M."/>
        </authorList>
    </citation>
    <scope>NUCLEOTIDE SEQUENCE [LARGE SCALE GENOMIC DNA]</scope>
    <source>
        <strain evidence="2 3">XC_2019</strain>
        <tissue evidence="2">Muscle</tissue>
    </source>
</reference>
<organism evidence="2 3">
    <name type="scientific">Xenoophorus captivus</name>
    <dbReference type="NCBI Taxonomy" id="1517983"/>
    <lineage>
        <taxon>Eukaryota</taxon>
        <taxon>Metazoa</taxon>
        <taxon>Chordata</taxon>
        <taxon>Craniata</taxon>
        <taxon>Vertebrata</taxon>
        <taxon>Euteleostomi</taxon>
        <taxon>Actinopterygii</taxon>
        <taxon>Neopterygii</taxon>
        <taxon>Teleostei</taxon>
        <taxon>Neoteleostei</taxon>
        <taxon>Acanthomorphata</taxon>
        <taxon>Ovalentaria</taxon>
        <taxon>Atherinomorphae</taxon>
        <taxon>Cyprinodontiformes</taxon>
        <taxon>Goodeidae</taxon>
        <taxon>Xenoophorus</taxon>
    </lineage>
</organism>
<evidence type="ECO:0000313" key="3">
    <source>
        <dbReference type="Proteomes" id="UP001434883"/>
    </source>
</evidence>
<dbReference type="EMBL" id="JAHRIN010075627">
    <property type="protein sequence ID" value="MEQ2217012.1"/>
    <property type="molecule type" value="Genomic_DNA"/>
</dbReference>
<protein>
    <submittedName>
        <fullName evidence="2">Uncharacterized protein</fullName>
    </submittedName>
</protein>
<evidence type="ECO:0000313" key="2">
    <source>
        <dbReference type="EMBL" id="MEQ2217012.1"/>
    </source>
</evidence>
<feature type="region of interest" description="Disordered" evidence="1">
    <location>
        <begin position="26"/>
        <end position="54"/>
    </location>
</feature>
<dbReference type="Proteomes" id="UP001434883">
    <property type="component" value="Unassembled WGS sequence"/>
</dbReference>
<sequence length="102" mass="11194">MTKIMNWIYHYTSGLANSGRHAMGSSYSSTCPAWPQRDNMQAHPTQKDTKTGNVGGWTLLFASQKPGGKERKHSLPLLSLPPPLSCILPSTSLLMTNKHSGR</sequence>
<proteinExistence type="predicted"/>